<protein>
    <submittedName>
        <fullName evidence="3">Uncharacterized protein</fullName>
    </submittedName>
</protein>
<feature type="compositionally biased region" description="Basic and acidic residues" evidence="2">
    <location>
        <begin position="8"/>
        <end position="73"/>
    </location>
</feature>
<dbReference type="AlphaFoldDB" id="A0AAX4IEM4"/>
<feature type="region of interest" description="Disordered" evidence="2">
    <location>
        <begin position="620"/>
        <end position="651"/>
    </location>
</feature>
<keyword evidence="4" id="KW-1185">Reference proteome</keyword>
<keyword evidence="1" id="KW-0175">Coiled coil</keyword>
<dbReference type="Gene3D" id="1.20.5.340">
    <property type="match status" value="1"/>
</dbReference>
<feature type="compositionally biased region" description="Polar residues" evidence="2">
    <location>
        <begin position="89"/>
        <end position="103"/>
    </location>
</feature>
<feature type="coiled-coil region" evidence="1">
    <location>
        <begin position="301"/>
        <end position="328"/>
    </location>
</feature>
<dbReference type="KEGG" id="cdet:87943236"/>
<feature type="region of interest" description="Disordered" evidence="2">
    <location>
        <begin position="837"/>
        <end position="862"/>
    </location>
</feature>
<gene>
    <name evidence="3" type="ORF">CDEST_06733</name>
</gene>
<dbReference type="RefSeq" id="XP_062778943.1">
    <property type="nucleotide sequence ID" value="XM_062922892.1"/>
</dbReference>
<evidence type="ECO:0000313" key="3">
    <source>
        <dbReference type="EMBL" id="WQF81719.1"/>
    </source>
</evidence>
<evidence type="ECO:0000256" key="1">
    <source>
        <dbReference type="SAM" id="Coils"/>
    </source>
</evidence>
<reference evidence="4" key="1">
    <citation type="journal article" date="2023" name="bioRxiv">
        <title>Complete genome of the Medicago anthracnose fungus, Colletotrichum destructivum, reveals a mini-chromosome-like region within a core chromosome.</title>
        <authorList>
            <person name="Lapalu N."/>
            <person name="Simon A."/>
            <person name="Lu A."/>
            <person name="Plaumann P.-L."/>
            <person name="Amselem J."/>
            <person name="Pigne S."/>
            <person name="Auger A."/>
            <person name="Koch C."/>
            <person name="Dallery J.-F."/>
            <person name="O'Connell R.J."/>
        </authorList>
    </citation>
    <scope>NUCLEOTIDE SEQUENCE [LARGE SCALE GENOMIC DNA]</scope>
    <source>
        <strain evidence="4">CBS 520.97</strain>
    </source>
</reference>
<feature type="compositionally biased region" description="Basic and acidic residues" evidence="2">
    <location>
        <begin position="104"/>
        <end position="114"/>
    </location>
</feature>
<organism evidence="3 4">
    <name type="scientific">Colletotrichum destructivum</name>
    <dbReference type="NCBI Taxonomy" id="34406"/>
    <lineage>
        <taxon>Eukaryota</taxon>
        <taxon>Fungi</taxon>
        <taxon>Dikarya</taxon>
        <taxon>Ascomycota</taxon>
        <taxon>Pezizomycotina</taxon>
        <taxon>Sordariomycetes</taxon>
        <taxon>Hypocreomycetidae</taxon>
        <taxon>Glomerellales</taxon>
        <taxon>Glomerellaceae</taxon>
        <taxon>Colletotrichum</taxon>
        <taxon>Colletotrichum destructivum species complex</taxon>
    </lineage>
</organism>
<dbReference type="Proteomes" id="UP001322277">
    <property type="component" value="Chromosome 4"/>
</dbReference>
<feature type="region of interest" description="Disordered" evidence="2">
    <location>
        <begin position="1"/>
        <end position="141"/>
    </location>
</feature>
<feature type="coiled-coil region" evidence="1">
    <location>
        <begin position="696"/>
        <end position="723"/>
    </location>
</feature>
<feature type="compositionally biased region" description="Polar residues" evidence="2">
    <location>
        <begin position="630"/>
        <end position="639"/>
    </location>
</feature>
<feature type="coiled-coil region" evidence="1">
    <location>
        <begin position="424"/>
        <end position="465"/>
    </location>
</feature>
<dbReference type="GeneID" id="87943236"/>
<sequence length="862" mass="96799">MSFSSFRGRRDRDRQDNHYDYQNRRDGESDRRDRLQEPYRERSRSRSPDRERSQRQRDYERETERDRPRDVEVSRPPTGPRDPRPPNRSFSSPLHSKSSNSTDPRPERGLESLPRKPPTTSTTPVSSAPPTPRPASELSSVAKLTTALRLLSQRGNEQGALQLRKNTIEARAMTREKEHAQSRSKYAEFPSLRDCHQKLEKRDAEDLAALRKEINVADSHWLSSAEGFATTLLQVVAELLHQDKDRRPAASVSKPSSTDGLEVRLNSRLDALGKLHKEEVAKQQKQIDDLQKGLSTEIAQRKILGIENDSLKKKIQELQSQKPSLVRKVDEHGTLIKQLQEEKSKEMPLPPAPQEATVTTEDLKEVKTLADRCRSGLADLGATVTGHDQKLGEIDVDLITDGCVTIAATLPRLEQHVKRAADDISGLRSDHDRLRLDNEKLRSNADILQSSVQQLQSDTQQLQSDAFGVQSSVEQLKSVTDQLKHDTESLKTDTLDLKTNTQDLGTDTKGLKSDTEDLQAAAEQLKCETMQLRSSSRETQLALEELQSTTPRPPAGDSFLSVKTFTTMNTAVLQKFSSWVDDLKRRLDVIEGQIPTLQTASKQQSDHSSRIKAIEDQVKTLEKESDRKTTPSSENSRVTTPAPDHKNVQLEGKWKEHDMRLKTLEANSRKSPYRSDSASFEPTDAIDALAQRRTPIESMKAAIEALRDQVAIADQSIKALSESAKLASAGQASHTERFGQLENELFSTGRRLMTAEDALRATEKKIERKLDFMQQNFTTLDSQMNNLSLETLFQAIIQYMGTFQPGEAVVGPKVERVVQQVTAQEFRLAALERAVTSSEEPANKKRKISPNLGHAGITNGRH</sequence>
<name>A0AAX4IEM4_9PEZI</name>
<feature type="compositionally biased region" description="Basic and acidic residues" evidence="2">
    <location>
        <begin position="620"/>
        <end position="629"/>
    </location>
</feature>
<evidence type="ECO:0000256" key="2">
    <source>
        <dbReference type="SAM" id="MobiDB-lite"/>
    </source>
</evidence>
<accession>A0AAX4IEM4</accession>
<proteinExistence type="predicted"/>
<dbReference type="EMBL" id="CP137308">
    <property type="protein sequence ID" value="WQF81719.1"/>
    <property type="molecule type" value="Genomic_DNA"/>
</dbReference>
<evidence type="ECO:0000313" key="4">
    <source>
        <dbReference type="Proteomes" id="UP001322277"/>
    </source>
</evidence>